<proteinExistence type="predicted"/>
<accession>A0AC61QUV1</accession>
<comment type="caution">
    <text evidence="1">The sequence shown here is derived from an EMBL/GenBank/DDBJ whole genome shotgun (WGS) entry which is preliminary data.</text>
</comment>
<dbReference type="Proteomes" id="UP000307720">
    <property type="component" value="Unassembled WGS sequence"/>
</dbReference>
<evidence type="ECO:0000313" key="1">
    <source>
        <dbReference type="EMBL" id="TGX96169.1"/>
    </source>
</evidence>
<keyword evidence="2" id="KW-1185">Reference proteome</keyword>
<dbReference type="EMBL" id="SRZB01000081">
    <property type="protein sequence ID" value="TGX96169.1"/>
    <property type="molecule type" value="Genomic_DNA"/>
</dbReference>
<sequence length="243" mass="27615">MMTVHEVSELTGVSIRALHHYDRIGLLHPAEVTGAGYRLYDDTALERLQCILLFKELQFSLKEIKDILDSPDFDYSRALDQQITLLQMKKEHLENLINLAREIKQIGVKKLDFTVFNTKKMDEYAKRAKESWGQTPEYREFEEKSKDRAKEDERKLWAGLMEIFTEFGSMKGSSPSGSAAQRLVKKLQDYITEHFYTCSDEILAALGNMYAGGGEMTDNINHAGGEGTAEFAAQAIKVYCSIP</sequence>
<protein>
    <submittedName>
        <fullName evidence="1">MerR family transcriptional regulator</fullName>
    </submittedName>
</protein>
<organism evidence="1 2">
    <name type="scientific">Hominisplanchenecus murintestinalis</name>
    <dbReference type="NCBI Taxonomy" id="2941517"/>
    <lineage>
        <taxon>Bacteria</taxon>
        <taxon>Bacillati</taxon>
        <taxon>Bacillota</taxon>
        <taxon>Clostridia</taxon>
        <taxon>Lachnospirales</taxon>
        <taxon>Lachnospiraceae</taxon>
        <taxon>Hominisplanchenecus</taxon>
    </lineage>
</organism>
<gene>
    <name evidence="1" type="ORF">E5357_17110</name>
</gene>
<reference evidence="1" key="1">
    <citation type="submission" date="2019-04" db="EMBL/GenBank/DDBJ databases">
        <title>Microbes associate with the intestines of laboratory mice.</title>
        <authorList>
            <person name="Navarre W."/>
            <person name="Wong E."/>
            <person name="Huang K."/>
            <person name="Tropini C."/>
            <person name="Ng K."/>
            <person name="Yu B."/>
        </authorList>
    </citation>
    <scope>NUCLEOTIDE SEQUENCE</scope>
    <source>
        <strain evidence="1">NM72_1-8</strain>
    </source>
</reference>
<name>A0AC61QUV1_9FIRM</name>
<evidence type="ECO:0000313" key="2">
    <source>
        <dbReference type="Proteomes" id="UP000307720"/>
    </source>
</evidence>